<evidence type="ECO:0000259" key="2">
    <source>
        <dbReference type="Pfam" id="PF01370"/>
    </source>
</evidence>
<dbReference type="CDD" id="cd08946">
    <property type="entry name" value="SDR_e"/>
    <property type="match status" value="1"/>
</dbReference>
<dbReference type="EMBL" id="BARS01023132">
    <property type="protein sequence ID" value="GAG07973.1"/>
    <property type="molecule type" value="Genomic_DNA"/>
</dbReference>
<dbReference type="Gene3D" id="3.40.50.720">
    <property type="entry name" value="NAD(P)-binding Rossmann-like Domain"/>
    <property type="match status" value="1"/>
</dbReference>
<organism evidence="3">
    <name type="scientific">marine sediment metagenome</name>
    <dbReference type="NCBI Taxonomy" id="412755"/>
    <lineage>
        <taxon>unclassified sequences</taxon>
        <taxon>metagenomes</taxon>
        <taxon>ecological metagenomes</taxon>
    </lineage>
</organism>
<feature type="domain" description="NAD-dependent epimerase/dehydratase" evidence="2">
    <location>
        <begin position="3"/>
        <end position="169"/>
    </location>
</feature>
<reference evidence="3" key="1">
    <citation type="journal article" date="2014" name="Front. Microbiol.">
        <title>High frequency of phylogenetically diverse reductive dehalogenase-homologous genes in deep subseafloor sedimentary metagenomes.</title>
        <authorList>
            <person name="Kawai M."/>
            <person name="Futagami T."/>
            <person name="Toyoda A."/>
            <person name="Takaki Y."/>
            <person name="Nishi S."/>
            <person name="Hori S."/>
            <person name="Arai W."/>
            <person name="Tsubouchi T."/>
            <person name="Morono Y."/>
            <person name="Uchiyama I."/>
            <person name="Ito T."/>
            <person name="Fujiyama A."/>
            <person name="Inagaki F."/>
            <person name="Takami H."/>
        </authorList>
    </citation>
    <scope>NUCLEOTIDE SEQUENCE</scope>
    <source>
        <strain evidence="3">Expedition CK06-06</strain>
    </source>
</reference>
<protein>
    <recommendedName>
        <fullName evidence="2">NAD-dependent epimerase/dehydratase domain-containing protein</fullName>
    </recommendedName>
</protein>
<sequence length="172" mass="19432">MRVFVTGGTGFIGSHVVNKLIDEGHDLLLLVLEGEAVKSYTQNVTVIKGDLSNIKKWNEELRYFSPDIAIHMAWEGIPNYDEQTSNRNLEYGLDLIKILGEIGCKRIIATGSCWEYGKKTGEISEDIEINPSNPFTIAKNALREKGIEIAKENNMEFIWVRFFYVYGPGQKG</sequence>
<dbReference type="AlphaFoldDB" id="X0V684"/>
<dbReference type="SUPFAM" id="SSF51735">
    <property type="entry name" value="NAD(P)-binding Rossmann-fold domains"/>
    <property type="match status" value="1"/>
</dbReference>
<evidence type="ECO:0000256" key="1">
    <source>
        <dbReference type="ARBA" id="ARBA00007637"/>
    </source>
</evidence>
<dbReference type="InterPro" id="IPR001509">
    <property type="entry name" value="Epimerase_deHydtase"/>
</dbReference>
<dbReference type="InterPro" id="IPR036291">
    <property type="entry name" value="NAD(P)-bd_dom_sf"/>
</dbReference>
<dbReference type="Pfam" id="PF01370">
    <property type="entry name" value="Epimerase"/>
    <property type="match status" value="1"/>
</dbReference>
<feature type="non-terminal residue" evidence="3">
    <location>
        <position position="172"/>
    </location>
</feature>
<name>X0V684_9ZZZZ</name>
<comment type="similarity">
    <text evidence="1">Belongs to the NAD(P)-dependent epimerase/dehydratase family.</text>
</comment>
<comment type="caution">
    <text evidence="3">The sequence shown here is derived from an EMBL/GenBank/DDBJ whole genome shotgun (WGS) entry which is preliminary data.</text>
</comment>
<accession>X0V684</accession>
<dbReference type="PANTHER" id="PTHR43000">
    <property type="entry name" value="DTDP-D-GLUCOSE 4,6-DEHYDRATASE-RELATED"/>
    <property type="match status" value="1"/>
</dbReference>
<evidence type="ECO:0000313" key="3">
    <source>
        <dbReference type="EMBL" id="GAG07973.1"/>
    </source>
</evidence>
<proteinExistence type="inferred from homology"/>
<gene>
    <name evidence="3" type="ORF">S01H1_36865</name>
</gene>